<proteinExistence type="predicted"/>
<dbReference type="EMBL" id="ML000048">
    <property type="protein sequence ID" value="RKO84483.1"/>
    <property type="molecule type" value="Genomic_DNA"/>
</dbReference>
<sequence length="354" mass="37093">MSETSVDPADILPLPSITDPIIYQDVESNQTLSATIQKLQVLRPYAPEVVLVAPDTWSVRFVNLPPAPRALDQTPPNTPSTDCLPPVNHSSIRWDHTAKPTSPSSLAILSVSSLIVAPPPVKKKTPTSQNALGHPPSCRKDAPSQDSRLLSRIPAGEGVSTTEASTAPPLKYLDILQVWHFSGTGSPDSRSPTRLHATQAKMNFPRLALVTVMSLQLLGGGGTGKEGATDTISAIRIALADLLGEGAPVSLKSWPVQSNGQCQCSDTAQRRGGTAHAKCRSAGLEGNGTGVWVPLATRSLCRDPGVEWEWDFVPLALPGAAMGGGFRAALQACAGPVTTGQPVSPPSRGLAAAR</sequence>
<organism evidence="2 3">
    <name type="scientific">Blyttiomyces helicus</name>
    <dbReference type="NCBI Taxonomy" id="388810"/>
    <lineage>
        <taxon>Eukaryota</taxon>
        <taxon>Fungi</taxon>
        <taxon>Fungi incertae sedis</taxon>
        <taxon>Chytridiomycota</taxon>
        <taxon>Chytridiomycota incertae sedis</taxon>
        <taxon>Chytridiomycetes</taxon>
        <taxon>Chytridiomycetes incertae sedis</taxon>
        <taxon>Blyttiomyces</taxon>
    </lineage>
</organism>
<accession>A0A4P9W073</accession>
<reference evidence="3" key="1">
    <citation type="journal article" date="2018" name="Nat. Microbiol.">
        <title>Leveraging single-cell genomics to expand the fungal tree of life.</title>
        <authorList>
            <person name="Ahrendt S.R."/>
            <person name="Quandt C.A."/>
            <person name="Ciobanu D."/>
            <person name="Clum A."/>
            <person name="Salamov A."/>
            <person name="Andreopoulos B."/>
            <person name="Cheng J.F."/>
            <person name="Woyke T."/>
            <person name="Pelin A."/>
            <person name="Henrissat B."/>
            <person name="Reynolds N.K."/>
            <person name="Benny G.L."/>
            <person name="Smith M.E."/>
            <person name="James T.Y."/>
            <person name="Grigoriev I.V."/>
        </authorList>
    </citation>
    <scope>NUCLEOTIDE SEQUENCE [LARGE SCALE GENOMIC DNA]</scope>
</reference>
<dbReference type="AlphaFoldDB" id="A0A4P9W073"/>
<evidence type="ECO:0000313" key="3">
    <source>
        <dbReference type="Proteomes" id="UP000269721"/>
    </source>
</evidence>
<keyword evidence="3" id="KW-1185">Reference proteome</keyword>
<evidence type="ECO:0000256" key="1">
    <source>
        <dbReference type="SAM" id="MobiDB-lite"/>
    </source>
</evidence>
<gene>
    <name evidence="2" type="ORF">BDK51DRAFT_49015</name>
</gene>
<evidence type="ECO:0000313" key="2">
    <source>
        <dbReference type="EMBL" id="RKO84483.1"/>
    </source>
</evidence>
<dbReference type="Proteomes" id="UP000269721">
    <property type="component" value="Unassembled WGS sequence"/>
</dbReference>
<protein>
    <submittedName>
        <fullName evidence="2">Uncharacterized protein</fullName>
    </submittedName>
</protein>
<feature type="region of interest" description="Disordered" evidence="1">
    <location>
        <begin position="120"/>
        <end position="164"/>
    </location>
</feature>
<name>A0A4P9W073_9FUNG</name>